<dbReference type="OrthoDB" id="9790710at2"/>
<dbReference type="Proteomes" id="UP000326994">
    <property type="component" value="Unassembled WGS sequence"/>
</dbReference>
<evidence type="ECO:0000259" key="1">
    <source>
        <dbReference type="Pfam" id="PF00534"/>
    </source>
</evidence>
<comment type="caution">
    <text evidence="2">The sequence shown here is derived from an EMBL/GenBank/DDBJ whole genome shotgun (WGS) entry which is preliminary data.</text>
</comment>
<sequence length="346" mass="40461">MKKKINILLFANIPIESDKRSLGGATILTKEILEYLKNEKSINVKHVQIRKLWKPKLQLFDFIFWLIKFPFIIKKYDIVSLHATKDMHFYFCPLLIIWLRLFKKKYAYHCFAGNFHKQYEQKTFLHKKIIDATILKANALFFETKEMVSYFEKRTKAICIWLPNARKPQNATIRRFEKRFVFISRILPCKGVEEIVEASKNLPKDYIIDLYGPINNDFYPNNYFDSLPINYCGILKPNKVLSTINKYNVMLLPTYCYGEGYPGAIIEALSLGVPTISTHFNSISEIITHKSNGILVPIQDSTALEKAILEFTEYNYKQFAINALKSFDNFNSNLVFSKFTNCYLNV</sequence>
<dbReference type="EMBL" id="BKCF01000001">
    <property type="protein sequence ID" value="GEQ84853.1"/>
    <property type="molecule type" value="Genomic_DNA"/>
</dbReference>
<dbReference type="GO" id="GO:0016757">
    <property type="term" value="F:glycosyltransferase activity"/>
    <property type="evidence" value="ECO:0007669"/>
    <property type="project" value="InterPro"/>
</dbReference>
<protein>
    <recommendedName>
        <fullName evidence="1">Glycosyl transferase family 1 domain-containing protein</fullName>
    </recommendedName>
</protein>
<keyword evidence="3" id="KW-1185">Reference proteome</keyword>
<gene>
    <name evidence="2" type="ORF">ULMS_03610</name>
</gene>
<reference evidence="2 3" key="1">
    <citation type="submission" date="2019-08" db="EMBL/GenBank/DDBJ databases">
        <title>Ulvibacter marinistellae sp. nov., isolated from a starfish, Patiria pectinifera.</title>
        <authorList>
            <person name="Kawano K."/>
            <person name="Ushijima N."/>
            <person name="Kihara M."/>
            <person name="Itoh H."/>
        </authorList>
    </citation>
    <scope>NUCLEOTIDE SEQUENCE [LARGE SCALE GENOMIC DNA]</scope>
    <source>
        <strain evidence="2 3">KK4</strain>
    </source>
</reference>
<name>A0A5J4FTG4_9FLAO</name>
<evidence type="ECO:0000313" key="3">
    <source>
        <dbReference type="Proteomes" id="UP000326994"/>
    </source>
</evidence>
<dbReference type="InterPro" id="IPR001296">
    <property type="entry name" value="Glyco_trans_1"/>
</dbReference>
<dbReference type="Gene3D" id="3.40.50.2000">
    <property type="entry name" value="Glycogen Phosphorylase B"/>
    <property type="match status" value="2"/>
</dbReference>
<dbReference type="SUPFAM" id="SSF53756">
    <property type="entry name" value="UDP-Glycosyltransferase/glycogen phosphorylase"/>
    <property type="match status" value="1"/>
</dbReference>
<dbReference type="RefSeq" id="WP_151892788.1">
    <property type="nucleotide sequence ID" value="NZ_BKCF01000001.1"/>
</dbReference>
<dbReference type="AlphaFoldDB" id="A0A5J4FTG4"/>
<dbReference type="PANTHER" id="PTHR12526">
    <property type="entry name" value="GLYCOSYLTRANSFERASE"/>
    <property type="match status" value="1"/>
</dbReference>
<proteinExistence type="predicted"/>
<evidence type="ECO:0000313" key="2">
    <source>
        <dbReference type="EMBL" id="GEQ84853.1"/>
    </source>
</evidence>
<feature type="domain" description="Glycosyl transferase family 1" evidence="1">
    <location>
        <begin position="174"/>
        <end position="314"/>
    </location>
</feature>
<organism evidence="2 3">
    <name type="scientific">Patiriisocius marinistellae</name>
    <dbReference type="NCBI Taxonomy" id="2494560"/>
    <lineage>
        <taxon>Bacteria</taxon>
        <taxon>Pseudomonadati</taxon>
        <taxon>Bacteroidota</taxon>
        <taxon>Flavobacteriia</taxon>
        <taxon>Flavobacteriales</taxon>
        <taxon>Flavobacteriaceae</taxon>
        <taxon>Patiriisocius</taxon>
    </lineage>
</organism>
<accession>A0A5J4FTG4</accession>
<dbReference type="Pfam" id="PF00534">
    <property type="entry name" value="Glycos_transf_1"/>
    <property type="match status" value="1"/>
</dbReference>